<dbReference type="EMBL" id="RKQZ01000001">
    <property type="protein sequence ID" value="RPF22327.1"/>
    <property type="molecule type" value="Genomic_DNA"/>
</dbReference>
<dbReference type="AlphaFoldDB" id="A0A3N4YQF3"/>
<dbReference type="Proteomes" id="UP000280501">
    <property type="component" value="Unassembled WGS sequence"/>
</dbReference>
<dbReference type="PROSITE" id="PS51257">
    <property type="entry name" value="PROKAR_LIPOPROTEIN"/>
    <property type="match status" value="1"/>
</dbReference>
<accession>A0A3N4YQF3</accession>
<reference evidence="8 9" key="1">
    <citation type="submission" date="2018-11" db="EMBL/GenBank/DDBJ databases">
        <title>Sequencing the genomes of 1000 actinobacteria strains.</title>
        <authorList>
            <person name="Klenk H.-P."/>
        </authorList>
    </citation>
    <scope>NUCLEOTIDE SEQUENCE [LARGE SCALE GENOMIC DNA]</scope>
    <source>
        <strain evidence="8 9">DSM 15700</strain>
    </source>
</reference>
<dbReference type="SUPFAM" id="SSF53850">
    <property type="entry name" value="Periplasmic binding protein-like II"/>
    <property type="match status" value="1"/>
</dbReference>
<keyword evidence="9" id="KW-1185">Reference proteome</keyword>
<comment type="subcellular location">
    <subcellularLocation>
        <location evidence="1">Cell envelope</location>
    </subcellularLocation>
</comment>
<gene>
    <name evidence="8" type="ORF">EDD34_2981</name>
</gene>
<dbReference type="OrthoDB" id="5580590at2"/>
<evidence type="ECO:0000256" key="5">
    <source>
        <dbReference type="ARBA" id="ARBA00049629"/>
    </source>
</evidence>
<comment type="caution">
    <text evidence="8">The sequence shown here is derived from an EMBL/GenBank/DDBJ whole genome shotgun (WGS) entry which is preliminary data.</text>
</comment>
<name>A0A3N4YQF3_9MICO</name>
<evidence type="ECO:0000256" key="4">
    <source>
        <dbReference type="ARBA" id="ARBA00022729"/>
    </source>
</evidence>
<evidence type="ECO:0000256" key="2">
    <source>
        <dbReference type="ARBA" id="ARBA00008520"/>
    </source>
</evidence>
<evidence type="ECO:0000256" key="1">
    <source>
        <dbReference type="ARBA" id="ARBA00004196"/>
    </source>
</evidence>
<protein>
    <recommendedName>
        <fullName evidence="6">Probable sugar-binding periplasmic protein</fullName>
    </recommendedName>
</protein>
<dbReference type="InterPro" id="IPR006059">
    <property type="entry name" value="SBP"/>
</dbReference>
<evidence type="ECO:0000256" key="6">
    <source>
        <dbReference type="ARBA" id="ARBA00049753"/>
    </source>
</evidence>
<dbReference type="PANTHER" id="PTHR43649">
    <property type="entry name" value="ARABINOSE-BINDING PROTEIN-RELATED"/>
    <property type="match status" value="1"/>
</dbReference>
<dbReference type="PANTHER" id="PTHR43649:SF28">
    <property type="entry name" value="BINDING PROTEIN COMPONENT OF ABC SUGAR TRANSPORTER-RELATED"/>
    <property type="match status" value="1"/>
</dbReference>
<feature type="chain" id="PRO_5039049038" description="Probable sugar-binding periplasmic protein" evidence="7">
    <location>
        <begin position="23"/>
        <end position="430"/>
    </location>
</feature>
<evidence type="ECO:0000313" key="8">
    <source>
        <dbReference type="EMBL" id="RPF22327.1"/>
    </source>
</evidence>
<evidence type="ECO:0000256" key="7">
    <source>
        <dbReference type="SAM" id="SignalP"/>
    </source>
</evidence>
<evidence type="ECO:0000313" key="9">
    <source>
        <dbReference type="Proteomes" id="UP000280501"/>
    </source>
</evidence>
<comment type="similarity">
    <text evidence="2">Belongs to the bacterial solute-binding protein 1 family.</text>
</comment>
<dbReference type="InterPro" id="IPR050490">
    <property type="entry name" value="Bact_solute-bd_prot1"/>
</dbReference>
<dbReference type="Gene3D" id="3.40.190.10">
    <property type="entry name" value="Periplasmic binding protein-like II"/>
    <property type="match status" value="2"/>
</dbReference>
<evidence type="ECO:0000256" key="3">
    <source>
        <dbReference type="ARBA" id="ARBA00022448"/>
    </source>
</evidence>
<organism evidence="8 9">
    <name type="scientific">Myceligenerans xiligouense</name>
    <dbReference type="NCBI Taxonomy" id="253184"/>
    <lineage>
        <taxon>Bacteria</taxon>
        <taxon>Bacillati</taxon>
        <taxon>Actinomycetota</taxon>
        <taxon>Actinomycetes</taxon>
        <taxon>Micrococcales</taxon>
        <taxon>Promicromonosporaceae</taxon>
        <taxon>Myceligenerans</taxon>
    </lineage>
</organism>
<comment type="function">
    <text evidence="5">Part of a binding-protein-dependent transport system for a sugar.</text>
</comment>
<proteinExistence type="inferred from homology"/>
<sequence length="430" mass="45896">MRSMRKTTAVAASAALISLVLAACGTGTAGGAEPSLRSHERVAVYTWWAAGVEKRGLDALVGVFEKQHPEIQFVNDGLMGGGGSSTSKEHLQSRLETQDPPDVFVAHAGAELQDYIKDKHIQDVSGLYQEFGLTEAFPKDLLDRLSTKDGKIYSIPSNIHRANLLWANPRVLEQNGIEPSAEYDSLDAFIADLEKLKNAGIKAPLSVGTTWPQVHLLETTLLADLGPEAYSGLWNGSTAWSDSRVTTALEHYGTLMSYTNPDRDELEWDAASAMVIGGESAFNIMGDWALAAYDTEDKAYGTDYRVVPAPGTSGTFDFLADSFTMSSGILDEDSAKAWLETVSSKEGQVAFNKIKGSIPARTDVDPGQFTEYQKTAIQSFGQDTIVSSVTHGAAVPISQLDAITAAVVAFNSGETDVAGFQAALGASAEG</sequence>
<feature type="signal peptide" evidence="7">
    <location>
        <begin position="1"/>
        <end position="22"/>
    </location>
</feature>
<dbReference type="Pfam" id="PF01547">
    <property type="entry name" value="SBP_bac_1"/>
    <property type="match status" value="1"/>
</dbReference>
<dbReference type="GO" id="GO:0030313">
    <property type="term" value="C:cell envelope"/>
    <property type="evidence" value="ECO:0007669"/>
    <property type="project" value="UniProtKB-SubCell"/>
</dbReference>
<keyword evidence="4 7" id="KW-0732">Signal</keyword>
<keyword evidence="3" id="KW-0813">Transport</keyword>